<dbReference type="AlphaFoldDB" id="A0A0D2IKU4"/>
<dbReference type="Gene3D" id="1.25.40.690">
    <property type="match status" value="1"/>
</dbReference>
<dbReference type="EMBL" id="KN847477">
    <property type="protein sequence ID" value="KIX06324.1"/>
    <property type="molecule type" value="Genomic_DNA"/>
</dbReference>
<dbReference type="VEuPathDB" id="FungiDB:Z518_04299"/>
<organism evidence="2 3">
    <name type="scientific">Rhinocladiella mackenziei CBS 650.93</name>
    <dbReference type="NCBI Taxonomy" id="1442369"/>
    <lineage>
        <taxon>Eukaryota</taxon>
        <taxon>Fungi</taxon>
        <taxon>Dikarya</taxon>
        <taxon>Ascomycota</taxon>
        <taxon>Pezizomycotina</taxon>
        <taxon>Eurotiomycetes</taxon>
        <taxon>Chaetothyriomycetidae</taxon>
        <taxon>Chaetothyriales</taxon>
        <taxon>Herpotrichiellaceae</taxon>
        <taxon>Rhinocladiella</taxon>
    </lineage>
</organism>
<dbReference type="RefSeq" id="XP_013273460.1">
    <property type="nucleotide sequence ID" value="XM_013418006.1"/>
</dbReference>
<name>A0A0D2IKU4_9EURO</name>
<proteinExistence type="predicted"/>
<accession>A0A0D2IKU4</accession>
<gene>
    <name evidence="2" type="ORF">Z518_04299</name>
</gene>
<evidence type="ECO:0000313" key="2">
    <source>
        <dbReference type="EMBL" id="KIX06324.1"/>
    </source>
</evidence>
<dbReference type="HOGENOM" id="CLU_026642_0_0_1"/>
<keyword evidence="3" id="KW-1185">Reference proteome</keyword>
<dbReference type="Proteomes" id="UP000053617">
    <property type="component" value="Unassembled WGS sequence"/>
</dbReference>
<protein>
    <recommendedName>
        <fullName evidence="1">Nuclear pore complex protein NUP96 C-terminal domain-containing protein</fullName>
    </recommendedName>
</protein>
<dbReference type="InterPro" id="IPR021967">
    <property type="entry name" value="Nup98_C"/>
</dbReference>
<evidence type="ECO:0000259" key="1">
    <source>
        <dbReference type="Pfam" id="PF12110"/>
    </source>
</evidence>
<evidence type="ECO:0000313" key="3">
    <source>
        <dbReference type="Proteomes" id="UP000053617"/>
    </source>
</evidence>
<dbReference type="OrthoDB" id="1706066at2759"/>
<dbReference type="STRING" id="1442369.A0A0D2IKU4"/>
<dbReference type="Pfam" id="PF12110">
    <property type="entry name" value="Nup96"/>
    <property type="match status" value="1"/>
</dbReference>
<dbReference type="GeneID" id="25292370"/>
<feature type="domain" description="Nuclear pore complex protein NUP96 C-terminal" evidence="1">
    <location>
        <begin position="176"/>
        <end position="476"/>
    </location>
</feature>
<sequence length="671" mass="74730">MTETDKLWHASFKPHFTTRDALIYKSKDNNIRSEPEGGWITDVLVGNQGGRRVALTSLQGKADFDTTDTQSLLGNAQVVLVDETPLVKHIAVPFSKIKDQLVQRQAGTDELDLYELAHVLFDEYEDEFTLGLNRQQKHDFEGRIRKDRLSKFLASLVWRRHGNQIKAGERPGGATAAILQLTAKNVKAACDALMQEKDFHLMMLVAQIEQADDAFQEDMANQLDAWREQGVISEMTEEIRVLYEILAGNTNICQGKSNAPIEDRATTFAISEKFEFDWIQAFCLCLWYGRQKNADIYEVVKDFQEKLTSNQESASPISADGNEDPLWTMLELFASNAKGKGAGVEKPVFPQALTALSQAWDCQKVFRLHHAVAAAVPGVVIDQHKADDLAMCLAFEYSARGNIVGSIYAILHVGNSTNRMRLIKDLLAKHAAALPSPPESDQSTSETQTQASSQLWTAMTTSFKLPSSWIFQAKALLARSSNSSLTEFNYLILANAFTEAHDCLLRRVAPRLVIDEDWDTLKTVLAKFGENIQEKVDAGDGTEWKAGGGIYSDFVSLMAFMDSSTGRARSSNAEMVAMRKTLLQRLQSALTSLNSKFTNVGGLHKDKEKLEERVALCEMGRAVARMLELDNENGIGHKKPLLDLPLTEDVRLSHARALGVEYYRGLMAMAR</sequence>
<reference evidence="2 3" key="1">
    <citation type="submission" date="2015-01" db="EMBL/GenBank/DDBJ databases">
        <title>The Genome Sequence of Rhinocladiella mackenzie CBS 650.93.</title>
        <authorList>
            <consortium name="The Broad Institute Genomics Platform"/>
            <person name="Cuomo C."/>
            <person name="de Hoog S."/>
            <person name="Gorbushina A."/>
            <person name="Stielow B."/>
            <person name="Teixiera M."/>
            <person name="Abouelleil A."/>
            <person name="Chapman S.B."/>
            <person name="Priest M."/>
            <person name="Young S.K."/>
            <person name="Wortman J."/>
            <person name="Nusbaum C."/>
            <person name="Birren B."/>
        </authorList>
    </citation>
    <scope>NUCLEOTIDE SEQUENCE [LARGE SCALE GENOMIC DNA]</scope>
    <source>
        <strain evidence="2 3">CBS 650.93</strain>
    </source>
</reference>